<reference evidence="1 2" key="1">
    <citation type="submission" date="2024-01" db="EMBL/GenBank/DDBJ databases">
        <title>The complete chloroplast genome sequence of Lithospermum erythrorhizon: insights into the phylogenetic relationship among Boraginaceae species and the maternal lineages of purple gromwells.</title>
        <authorList>
            <person name="Okada T."/>
            <person name="Watanabe K."/>
        </authorList>
    </citation>
    <scope>NUCLEOTIDE SEQUENCE [LARGE SCALE GENOMIC DNA]</scope>
</reference>
<proteinExistence type="predicted"/>
<comment type="caution">
    <text evidence="1">The sequence shown here is derived from an EMBL/GenBank/DDBJ whole genome shotgun (WGS) entry which is preliminary data.</text>
</comment>
<accession>A0AAV3QIF4</accession>
<evidence type="ECO:0000313" key="2">
    <source>
        <dbReference type="Proteomes" id="UP001454036"/>
    </source>
</evidence>
<keyword evidence="2" id="KW-1185">Reference proteome</keyword>
<dbReference type="AlphaFoldDB" id="A0AAV3QIF4"/>
<evidence type="ECO:0000313" key="1">
    <source>
        <dbReference type="EMBL" id="GAA0163524.1"/>
    </source>
</evidence>
<name>A0AAV3QIF4_LITER</name>
<dbReference type="EMBL" id="BAABME010004778">
    <property type="protein sequence ID" value="GAA0163524.1"/>
    <property type="molecule type" value="Genomic_DNA"/>
</dbReference>
<gene>
    <name evidence="1" type="ORF">LIER_19369</name>
</gene>
<protein>
    <submittedName>
        <fullName evidence="1">Uncharacterized protein</fullName>
    </submittedName>
</protein>
<dbReference type="Proteomes" id="UP001454036">
    <property type="component" value="Unassembled WGS sequence"/>
</dbReference>
<organism evidence="1 2">
    <name type="scientific">Lithospermum erythrorhizon</name>
    <name type="common">Purple gromwell</name>
    <name type="synonym">Lithospermum officinale var. erythrorhizon</name>
    <dbReference type="NCBI Taxonomy" id="34254"/>
    <lineage>
        <taxon>Eukaryota</taxon>
        <taxon>Viridiplantae</taxon>
        <taxon>Streptophyta</taxon>
        <taxon>Embryophyta</taxon>
        <taxon>Tracheophyta</taxon>
        <taxon>Spermatophyta</taxon>
        <taxon>Magnoliopsida</taxon>
        <taxon>eudicotyledons</taxon>
        <taxon>Gunneridae</taxon>
        <taxon>Pentapetalae</taxon>
        <taxon>asterids</taxon>
        <taxon>lamiids</taxon>
        <taxon>Boraginales</taxon>
        <taxon>Boraginaceae</taxon>
        <taxon>Boraginoideae</taxon>
        <taxon>Lithospermeae</taxon>
        <taxon>Lithospermum</taxon>
    </lineage>
</organism>
<sequence>MTSLTEGLRDLRLCTVIDTTQRAIFPIHESKHLTTRGYDRWVKETYAKDSETKSPRLSYQEDNEVVDEVHEDGVISTLFKRKQPSGDDEVDNQVDRNFKYVRETEGTSPLNLSSGGDSFLQSNNEIFEEVGDFRVRLLITSSH</sequence>